<sequence>MQLTKESTTVENLSREVDSKELAKLLLVTTCTINNYSREGMPHEEKVNKEKLGWNKNQQKRYFIIKDCLKWLTENKSKTKAGKKAKVIIEGIN</sequence>
<evidence type="ECO:0000313" key="2">
    <source>
        <dbReference type="Proteomes" id="UP000219922"/>
    </source>
</evidence>
<dbReference type="AlphaFoldDB" id="A0A9X6SS63"/>
<reference evidence="1 2" key="1">
    <citation type="submission" date="2017-09" db="EMBL/GenBank/DDBJ databases">
        <title>Large-scale bioinformatics analysis of Bacillus genomes uncovers conserved roles of natural products in bacterial physiology.</title>
        <authorList>
            <consortium name="Agbiome Team Llc"/>
            <person name="Bleich R.M."/>
            <person name="Grubbs K.J."/>
            <person name="Santa Maria K.C."/>
            <person name="Allen S.E."/>
            <person name="Farag S."/>
            <person name="Shank E.A."/>
            <person name="Bowers A."/>
        </authorList>
    </citation>
    <scope>NUCLEOTIDE SEQUENCE [LARGE SCALE GENOMIC DNA]</scope>
    <source>
        <strain evidence="1 2">AFS092789</strain>
    </source>
</reference>
<protein>
    <recommendedName>
        <fullName evidence="3">DNA-binding protein</fullName>
    </recommendedName>
</protein>
<dbReference type="EMBL" id="NVMX01000284">
    <property type="protein sequence ID" value="PDZ94029.1"/>
    <property type="molecule type" value="Genomic_DNA"/>
</dbReference>
<organism evidence="1 2">
    <name type="scientific">Bacillus cereus</name>
    <dbReference type="NCBI Taxonomy" id="1396"/>
    <lineage>
        <taxon>Bacteria</taxon>
        <taxon>Bacillati</taxon>
        <taxon>Bacillota</taxon>
        <taxon>Bacilli</taxon>
        <taxon>Bacillales</taxon>
        <taxon>Bacillaceae</taxon>
        <taxon>Bacillus</taxon>
        <taxon>Bacillus cereus group</taxon>
    </lineage>
</organism>
<evidence type="ECO:0008006" key="3">
    <source>
        <dbReference type="Google" id="ProtNLM"/>
    </source>
</evidence>
<accession>A0A9X6SS63</accession>
<dbReference type="Gene3D" id="1.10.10.10">
    <property type="entry name" value="Winged helix-like DNA-binding domain superfamily/Winged helix DNA-binding domain"/>
    <property type="match status" value="1"/>
</dbReference>
<gene>
    <name evidence="1" type="ORF">CON36_35990</name>
</gene>
<evidence type="ECO:0000313" key="1">
    <source>
        <dbReference type="EMBL" id="PDZ94029.1"/>
    </source>
</evidence>
<proteinExistence type="predicted"/>
<dbReference type="InterPro" id="IPR036388">
    <property type="entry name" value="WH-like_DNA-bd_sf"/>
</dbReference>
<dbReference type="Proteomes" id="UP000219922">
    <property type="component" value="Unassembled WGS sequence"/>
</dbReference>
<comment type="caution">
    <text evidence="1">The sequence shown here is derived from an EMBL/GenBank/DDBJ whole genome shotgun (WGS) entry which is preliminary data.</text>
</comment>
<dbReference type="RefSeq" id="WP_098007366.1">
    <property type="nucleotide sequence ID" value="NZ_NVMX01000284.1"/>
</dbReference>
<name>A0A9X6SS63_BACCE</name>